<proteinExistence type="predicted"/>
<reference evidence="1 2" key="1">
    <citation type="submission" date="2023-03" db="EMBL/GenBank/DDBJ databases">
        <title>NovoSphingobium album sp. nov. isolated from polycyclic aromatic hydrocarbons- and heavy-metal polluted soil.</title>
        <authorList>
            <person name="Liu Z."/>
            <person name="Wang K."/>
        </authorList>
    </citation>
    <scope>NUCLEOTIDE SEQUENCE [LARGE SCALE GENOMIC DNA]</scope>
    <source>
        <strain evidence="1 2">H3SJ31-1</strain>
    </source>
</reference>
<sequence>MAIFLRAFTREADAKEFFENKVVENSTVVGVLASHADDIWFRKDSDGTERLSGGERLFLVITYPAGAEIRIDARPAD</sequence>
<protein>
    <submittedName>
        <fullName evidence="1">Uncharacterized protein</fullName>
    </submittedName>
</protein>
<comment type="caution">
    <text evidence="1">The sequence shown here is derived from an EMBL/GenBank/DDBJ whole genome shotgun (WGS) entry which is preliminary data.</text>
</comment>
<dbReference type="EMBL" id="JARESE010000001">
    <property type="protein sequence ID" value="MDE8650308.1"/>
    <property type="molecule type" value="Genomic_DNA"/>
</dbReference>
<accession>A0ABT5WN01</accession>
<name>A0ABT5WN01_9SPHN</name>
<evidence type="ECO:0000313" key="1">
    <source>
        <dbReference type="EMBL" id="MDE8650308.1"/>
    </source>
</evidence>
<evidence type="ECO:0000313" key="2">
    <source>
        <dbReference type="Proteomes" id="UP001216253"/>
    </source>
</evidence>
<organism evidence="1 2">
    <name type="scientific">Novosphingobium album</name>
    <name type="common">ex Liu et al. 2023</name>
    <dbReference type="NCBI Taxonomy" id="3031130"/>
    <lineage>
        <taxon>Bacteria</taxon>
        <taxon>Pseudomonadati</taxon>
        <taxon>Pseudomonadota</taxon>
        <taxon>Alphaproteobacteria</taxon>
        <taxon>Sphingomonadales</taxon>
        <taxon>Sphingomonadaceae</taxon>
        <taxon>Novosphingobium</taxon>
    </lineage>
</organism>
<dbReference type="RefSeq" id="WP_275226392.1">
    <property type="nucleotide sequence ID" value="NZ_JARESE010000001.1"/>
</dbReference>
<gene>
    <name evidence="1" type="ORF">PYV00_01080</name>
</gene>
<dbReference type="Proteomes" id="UP001216253">
    <property type="component" value="Unassembled WGS sequence"/>
</dbReference>
<keyword evidence="2" id="KW-1185">Reference proteome</keyword>